<dbReference type="InterPro" id="IPR003661">
    <property type="entry name" value="HisK_dim/P_dom"/>
</dbReference>
<evidence type="ECO:0000313" key="23">
    <source>
        <dbReference type="Proteomes" id="UP000575241"/>
    </source>
</evidence>
<dbReference type="InterPro" id="IPR007891">
    <property type="entry name" value="CHASE3"/>
</dbReference>
<dbReference type="InterPro" id="IPR036641">
    <property type="entry name" value="HPT_dom_sf"/>
</dbReference>
<dbReference type="AlphaFoldDB" id="A0A7W7K5T6"/>
<comment type="caution">
    <text evidence="22">The sequence shown here is derived from an EMBL/GenBank/DDBJ whole genome shotgun (WGS) entry which is preliminary data.</text>
</comment>
<dbReference type="Gene3D" id="3.40.50.2300">
    <property type="match status" value="1"/>
</dbReference>
<dbReference type="PANTHER" id="PTHR45339:SF1">
    <property type="entry name" value="HYBRID SIGNAL TRANSDUCTION HISTIDINE KINASE J"/>
    <property type="match status" value="1"/>
</dbReference>
<organism evidence="22 23">
    <name type="scientific">Sphingomonas kyeonggiensis</name>
    <dbReference type="NCBI Taxonomy" id="1268553"/>
    <lineage>
        <taxon>Bacteria</taxon>
        <taxon>Pseudomonadati</taxon>
        <taxon>Pseudomonadota</taxon>
        <taxon>Alphaproteobacteria</taxon>
        <taxon>Sphingomonadales</taxon>
        <taxon>Sphingomonadaceae</taxon>
        <taxon>Sphingomonas</taxon>
    </lineage>
</organism>
<feature type="modified residue" description="Phosphohistidine" evidence="14">
    <location>
        <position position="811"/>
    </location>
</feature>
<dbReference type="PROSITE" id="PS50109">
    <property type="entry name" value="HIS_KIN"/>
    <property type="match status" value="1"/>
</dbReference>
<dbReference type="PANTHER" id="PTHR45339">
    <property type="entry name" value="HYBRID SIGNAL TRANSDUCTION HISTIDINE KINASE J"/>
    <property type="match status" value="1"/>
</dbReference>
<dbReference type="EC" id="2.7.13.3" evidence="3"/>
<dbReference type="Pfam" id="PF00072">
    <property type="entry name" value="Response_reg"/>
    <property type="match status" value="1"/>
</dbReference>
<keyword evidence="12" id="KW-0902">Two-component regulatory system</keyword>
<dbReference type="SUPFAM" id="SSF47384">
    <property type="entry name" value="Homodimeric domain of signal transducing histidine kinase"/>
    <property type="match status" value="1"/>
</dbReference>
<dbReference type="SMART" id="SM00091">
    <property type="entry name" value="PAS"/>
    <property type="match status" value="1"/>
</dbReference>
<dbReference type="InterPro" id="IPR000700">
    <property type="entry name" value="PAS-assoc_C"/>
</dbReference>
<dbReference type="SMART" id="SM00387">
    <property type="entry name" value="HATPase_c"/>
    <property type="match status" value="1"/>
</dbReference>
<sequence length="857" mass="92476">MAEILTRRSQWILVAALVLLGCSAASGVWLFSQKQNADKWVRHTFQVSDRLSHVRILTLRAEVYRRGYLLTGDPDARRNIDGVRKELPGELSGLEDMTDDNPRQRERVAYLAALIRQRMVETEQTLAMRGANRAAEATAILASDANRHETARMLALIGEIRGEEEKLLQTRLARAGGYEGPIQLAGLASGMLVLLLAYLIARERRERMTILRDANRRLHEDISRREVVEAELALLAMNATDAVLRFDLNGVCIYASPSTEPVLGVEPAHVLGRSIGFGVSSEHRAEMFEFQHLLTTGEVERGVITYRTHLLDPNASEQWIEAHCGLVRDPATGTPSEIIASLRDVTRRKQLEHELEAARERAELAVQAKSSFLANMSHEIRTPMNGVLGFADLLLASDLPPEQHRHAQLIVDSSRAMMRLLNDILDLSKIEAGQMQVNAERVDLRHALRGCLKLIEPAAATKGLALDFIVDPMLPRFVMVDGLRLRQIALNLLGNAVKFTGEGRITLSARQAASDGGTPRIDIAVTDTGIGIPPDRHAAIFEQFVQAEQSTARRYGGTGLGLAISSRLASLMGGELGLRSAEGQGSVFTLCLPLVAAEAVDADGAGPRSPERATRALQVLVAEDHDVNQLLMQEMLGRLGHRVTIVGDGAHALEAATAADLQGTPFDLVLMDMQMPVLDGISAARAIRGAGISAQKLPILALTANAYADDVTACLEAGMQAHLAKPIQLAELAAAIDRWAVPAAAAPEPIAPAMEPIPAPPPEEKAPAMKLSPALWAKFAERKAELLVATEAFVGGEQGDTETEALGELLHKFAGSAGLFGQAELGSKASALEDALEVAAAGERKALVEGFLAELRG</sequence>
<evidence type="ECO:0000256" key="9">
    <source>
        <dbReference type="ARBA" id="ARBA00022777"/>
    </source>
</evidence>
<dbReference type="GO" id="GO:0005886">
    <property type="term" value="C:plasma membrane"/>
    <property type="evidence" value="ECO:0007669"/>
    <property type="project" value="UniProtKB-SubCell"/>
</dbReference>
<keyword evidence="5 15" id="KW-0597">Phosphoprotein</keyword>
<dbReference type="GO" id="GO:0005524">
    <property type="term" value="F:ATP binding"/>
    <property type="evidence" value="ECO:0007669"/>
    <property type="project" value="UniProtKB-KW"/>
</dbReference>
<dbReference type="EMBL" id="JACHLN010000004">
    <property type="protein sequence ID" value="MBB4841213.1"/>
    <property type="molecule type" value="Genomic_DNA"/>
</dbReference>
<dbReference type="CDD" id="cd17546">
    <property type="entry name" value="REC_hyHK_CKI1_RcsC-like"/>
    <property type="match status" value="1"/>
</dbReference>
<dbReference type="Proteomes" id="UP000575241">
    <property type="component" value="Unassembled WGS sequence"/>
</dbReference>
<evidence type="ECO:0000256" key="3">
    <source>
        <dbReference type="ARBA" id="ARBA00012438"/>
    </source>
</evidence>
<evidence type="ECO:0000259" key="18">
    <source>
        <dbReference type="PROSITE" id="PS50110"/>
    </source>
</evidence>
<dbReference type="Gene3D" id="3.30.450.20">
    <property type="entry name" value="PAS domain"/>
    <property type="match status" value="1"/>
</dbReference>
<dbReference type="InterPro" id="IPR003594">
    <property type="entry name" value="HATPase_dom"/>
</dbReference>
<dbReference type="InterPro" id="IPR013656">
    <property type="entry name" value="PAS_4"/>
</dbReference>
<dbReference type="PROSITE" id="PS50110">
    <property type="entry name" value="RESPONSE_REGULATORY"/>
    <property type="match status" value="1"/>
</dbReference>
<dbReference type="Pfam" id="PF02518">
    <property type="entry name" value="HATPase_c"/>
    <property type="match status" value="1"/>
</dbReference>
<feature type="transmembrane region" description="Helical" evidence="16">
    <location>
        <begin position="182"/>
        <end position="201"/>
    </location>
</feature>
<dbReference type="InterPro" id="IPR005467">
    <property type="entry name" value="His_kinase_dom"/>
</dbReference>
<evidence type="ECO:0000259" key="19">
    <source>
        <dbReference type="PROSITE" id="PS50112"/>
    </source>
</evidence>
<dbReference type="InterPro" id="IPR036890">
    <property type="entry name" value="HATPase_C_sf"/>
</dbReference>
<evidence type="ECO:0000259" key="20">
    <source>
        <dbReference type="PROSITE" id="PS50113"/>
    </source>
</evidence>
<evidence type="ECO:0000259" key="21">
    <source>
        <dbReference type="PROSITE" id="PS50894"/>
    </source>
</evidence>
<dbReference type="GO" id="GO:0000155">
    <property type="term" value="F:phosphorelay sensor kinase activity"/>
    <property type="evidence" value="ECO:0007669"/>
    <property type="project" value="InterPro"/>
</dbReference>
<dbReference type="PROSITE" id="PS50112">
    <property type="entry name" value="PAS"/>
    <property type="match status" value="1"/>
</dbReference>
<dbReference type="SMART" id="SM00388">
    <property type="entry name" value="HisKA"/>
    <property type="match status" value="1"/>
</dbReference>
<dbReference type="InterPro" id="IPR008207">
    <property type="entry name" value="Sig_transdc_His_kin_Hpt_dom"/>
</dbReference>
<dbReference type="InterPro" id="IPR011006">
    <property type="entry name" value="CheY-like_superfamily"/>
</dbReference>
<gene>
    <name evidence="22" type="ORF">HNP52_004310</name>
</gene>
<dbReference type="Gene3D" id="3.30.565.10">
    <property type="entry name" value="Histidine kinase-like ATPase, C-terminal domain"/>
    <property type="match status" value="1"/>
</dbReference>
<dbReference type="PROSITE" id="PS51257">
    <property type="entry name" value="PROKAR_LIPOPROTEIN"/>
    <property type="match status" value="1"/>
</dbReference>
<feature type="domain" description="PAC" evidence="20">
    <location>
        <begin position="304"/>
        <end position="357"/>
    </location>
</feature>
<evidence type="ECO:0000256" key="15">
    <source>
        <dbReference type="PROSITE-ProRule" id="PRU00169"/>
    </source>
</evidence>
<comment type="catalytic activity">
    <reaction evidence="1">
        <text>ATP + protein L-histidine = ADP + protein N-phospho-L-histidine.</text>
        <dbReference type="EC" id="2.7.13.3"/>
    </reaction>
</comment>
<dbReference type="SUPFAM" id="SSF47226">
    <property type="entry name" value="Histidine-containing phosphotransfer domain, HPT domain"/>
    <property type="match status" value="1"/>
</dbReference>
<evidence type="ECO:0000256" key="7">
    <source>
        <dbReference type="ARBA" id="ARBA00022692"/>
    </source>
</evidence>
<keyword evidence="13 16" id="KW-0472">Membrane</keyword>
<comment type="subcellular location">
    <subcellularLocation>
        <location evidence="2">Cell membrane</location>
        <topology evidence="2">Multi-pass membrane protein</topology>
    </subcellularLocation>
</comment>
<evidence type="ECO:0000256" key="2">
    <source>
        <dbReference type="ARBA" id="ARBA00004651"/>
    </source>
</evidence>
<dbReference type="FunFam" id="1.10.287.130:FF:000004">
    <property type="entry name" value="Ethylene receptor 1"/>
    <property type="match status" value="1"/>
</dbReference>
<dbReference type="RefSeq" id="WP_184170492.1">
    <property type="nucleotide sequence ID" value="NZ_JACHLN010000004.1"/>
</dbReference>
<dbReference type="NCBIfam" id="TIGR00229">
    <property type="entry name" value="sensory_box"/>
    <property type="match status" value="1"/>
</dbReference>
<dbReference type="PROSITE" id="PS50113">
    <property type="entry name" value="PAC"/>
    <property type="match status" value="1"/>
</dbReference>
<evidence type="ECO:0000259" key="17">
    <source>
        <dbReference type="PROSITE" id="PS50109"/>
    </source>
</evidence>
<dbReference type="InterPro" id="IPR000014">
    <property type="entry name" value="PAS"/>
</dbReference>
<dbReference type="Gene3D" id="1.10.287.130">
    <property type="match status" value="1"/>
</dbReference>
<keyword evidence="11 16" id="KW-1133">Transmembrane helix</keyword>
<evidence type="ECO:0000256" key="4">
    <source>
        <dbReference type="ARBA" id="ARBA00022475"/>
    </source>
</evidence>
<feature type="domain" description="Response regulatory" evidence="18">
    <location>
        <begin position="618"/>
        <end position="740"/>
    </location>
</feature>
<dbReference type="CDD" id="cd00082">
    <property type="entry name" value="HisKA"/>
    <property type="match status" value="1"/>
</dbReference>
<dbReference type="FunFam" id="3.30.565.10:FF:000010">
    <property type="entry name" value="Sensor histidine kinase RcsC"/>
    <property type="match status" value="1"/>
</dbReference>
<dbReference type="Pfam" id="PF08448">
    <property type="entry name" value="PAS_4"/>
    <property type="match status" value="1"/>
</dbReference>
<evidence type="ECO:0000256" key="14">
    <source>
        <dbReference type="PROSITE-ProRule" id="PRU00110"/>
    </source>
</evidence>
<protein>
    <recommendedName>
        <fullName evidence="3">histidine kinase</fullName>
        <ecNumber evidence="3">2.7.13.3</ecNumber>
    </recommendedName>
</protein>
<feature type="domain" description="PAS" evidence="19">
    <location>
        <begin position="228"/>
        <end position="274"/>
    </location>
</feature>
<dbReference type="SUPFAM" id="SSF52172">
    <property type="entry name" value="CheY-like"/>
    <property type="match status" value="1"/>
</dbReference>
<keyword evidence="9" id="KW-0418">Kinase</keyword>
<dbReference type="SMART" id="SM00448">
    <property type="entry name" value="REC"/>
    <property type="match status" value="1"/>
</dbReference>
<feature type="domain" description="Histidine kinase" evidence="17">
    <location>
        <begin position="375"/>
        <end position="596"/>
    </location>
</feature>
<keyword evidence="8" id="KW-0547">Nucleotide-binding</keyword>
<name>A0A7W7K5T6_9SPHN</name>
<dbReference type="Pfam" id="PF05227">
    <property type="entry name" value="CHASE3"/>
    <property type="match status" value="1"/>
</dbReference>
<dbReference type="PROSITE" id="PS50894">
    <property type="entry name" value="HPT"/>
    <property type="match status" value="1"/>
</dbReference>
<dbReference type="Pfam" id="PF00512">
    <property type="entry name" value="HisKA"/>
    <property type="match status" value="1"/>
</dbReference>
<evidence type="ECO:0000256" key="12">
    <source>
        <dbReference type="ARBA" id="ARBA00023012"/>
    </source>
</evidence>
<evidence type="ECO:0000256" key="16">
    <source>
        <dbReference type="SAM" id="Phobius"/>
    </source>
</evidence>
<dbReference type="InterPro" id="IPR004358">
    <property type="entry name" value="Sig_transdc_His_kin-like_C"/>
</dbReference>
<accession>A0A7W7K5T6</accession>
<dbReference type="InterPro" id="IPR036097">
    <property type="entry name" value="HisK_dim/P_sf"/>
</dbReference>
<reference evidence="22 23" key="1">
    <citation type="submission" date="2020-08" db="EMBL/GenBank/DDBJ databases">
        <title>Functional genomics of gut bacteria from endangered species of beetles.</title>
        <authorList>
            <person name="Carlos-Shanley C."/>
        </authorList>
    </citation>
    <scope>NUCLEOTIDE SEQUENCE [LARGE SCALE GENOMIC DNA]</scope>
    <source>
        <strain evidence="22 23">S00224</strain>
    </source>
</reference>
<evidence type="ECO:0000256" key="8">
    <source>
        <dbReference type="ARBA" id="ARBA00022741"/>
    </source>
</evidence>
<keyword evidence="6" id="KW-0808">Transferase</keyword>
<evidence type="ECO:0000256" key="1">
    <source>
        <dbReference type="ARBA" id="ARBA00000085"/>
    </source>
</evidence>
<evidence type="ECO:0000256" key="13">
    <source>
        <dbReference type="ARBA" id="ARBA00023136"/>
    </source>
</evidence>
<keyword evidence="23" id="KW-1185">Reference proteome</keyword>
<dbReference type="SUPFAM" id="SSF55785">
    <property type="entry name" value="PYP-like sensor domain (PAS domain)"/>
    <property type="match status" value="1"/>
</dbReference>
<evidence type="ECO:0000256" key="5">
    <source>
        <dbReference type="ARBA" id="ARBA00022553"/>
    </source>
</evidence>
<evidence type="ECO:0000313" key="22">
    <source>
        <dbReference type="EMBL" id="MBB4841213.1"/>
    </source>
</evidence>
<dbReference type="SUPFAM" id="SSF55874">
    <property type="entry name" value="ATPase domain of HSP90 chaperone/DNA topoisomerase II/histidine kinase"/>
    <property type="match status" value="1"/>
</dbReference>
<keyword evidence="10" id="KW-0067">ATP-binding</keyword>
<feature type="domain" description="HPt" evidence="21">
    <location>
        <begin position="768"/>
        <end position="857"/>
    </location>
</feature>
<evidence type="ECO:0000256" key="10">
    <source>
        <dbReference type="ARBA" id="ARBA00022840"/>
    </source>
</evidence>
<dbReference type="InterPro" id="IPR001789">
    <property type="entry name" value="Sig_transdc_resp-reg_receiver"/>
</dbReference>
<dbReference type="PRINTS" id="PR00344">
    <property type="entry name" value="BCTRLSENSOR"/>
</dbReference>
<feature type="modified residue" description="4-aspartylphosphate" evidence="15">
    <location>
        <position position="672"/>
    </location>
</feature>
<dbReference type="CDD" id="cd19410">
    <property type="entry name" value="HK9-like_sensor"/>
    <property type="match status" value="1"/>
</dbReference>
<proteinExistence type="predicted"/>
<evidence type="ECO:0000256" key="11">
    <source>
        <dbReference type="ARBA" id="ARBA00022989"/>
    </source>
</evidence>
<dbReference type="CDD" id="cd16922">
    <property type="entry name" value="HATPase_EvgS-ArcB-TorS-like"/>
    <property type="match status" value="1"/>
</dbReference>
<evidence type="ECO:0000256" key="6">
    <source>
        <dbReference type="ARBA" id="ARBA00022679"/>
    </source>
</evidence>
<keyword evidence="4" id="KW-1003">Cell membrane</keyword>
<dbReference type="InterPro" id="IPR035965">
    <property type="entry name" value="PAS-like_dom_sf"/>
</dbReference>
<dbReference type="CDD" id="cd00130">
    <property type="entry name" value="PAS"/>
    <property type="match status" value="1"/>
</dbReference>
<keyword evidence="7 16" id="KW-0812">Transmembrane</keyword>